<dbReference type="Proteomes" id="UP000486351">
    <property type="component" value="Unassembled WGS sequence"/>
</dbReference>
<evidence type="ECO:0000313" key="2">
    <source>
        <dbReference type="Proteomes" id="UP000486351"/>
    </source>
</evidence>
<protein>
    <submittedName>
        <fullName evidence="1">Uncharacterized protein</fullName>
    </submittedName>
</protein>
<dbReference type="AlphaFoldDB" id="A0A6G0Q114"/>
<gene>
    <name evidence="1" type="ORF">PF008_g32254</name>
</gene>
<comment type="caution">
    <text evidence="1">The sequence shown here is derived from an EMBL/GenBank/DDBJ whole genome shotgun (WGS) entry which is preliminary data.</text>
</comment>
<name>A0A6G0Q114_9STRA</name>
<organism evidence="1 2">
    <name type="scientific">Phytophthora fragariae</name>
    <dbReference type="NCBI Taxonomy" id="53985"/>
    <lineage>
        <taxon>Eukaryota</taxon>
        <taxon>Sar</taxon>
        <taxon>Stramenopiles</taxon>
        <taxon>Oomycota</taxon>
        <taxon>Peronosporomycetes</taxon>
        <taxon>Peronosporales</taxon>
        <taxon>Peronosporaceae</taxon>
        <taxon>Phytophthora</taxon>
    </lineage>
</organism>
<reference evidence="1 2" key="1">
    <citation type="submission" date="2018-09" db="EMBL/GenBank/DDBJ databases">
        <title>Genomic investigation of the strawberry pathogen Phytophthora fragariae indicates pathogenicity is determined by transcriptional variation in three key races.</title>
        <authorList>
            <person name="Adams T.M."/>
            <person name="Armitage A.D."/>
            <person name="Sobczyk M.K."/>
            <person name="Bates H.J."/>
            <person name="Dunwell J.M."/>
            <person name="Nellist C.F."/>
            <person name="Harrison R.J."/>
        </authorList>
    </citation>
    <scope>NUCLEOTIDE SEQUENCE [LARGE SCALE GENOMIC DNA]</scope>
    <source>
        <strain evidence="1 2">NOV-77</strain>
    </source>
</reference>
<evidence type="ECO:0000313" key="1">
    <source>
        <dbReference type="EMBL" id="KAE9263910.1"/>
    </source>
</evidence>
<sequence>MWRAELALAALRRRSELALAALRGSEEAQCQAALIPRAGLAALSRELAVRKLQPEHTGPR</sequence>
<dbReference type="EMBL" id="QXFY01008576">
    <property type="protein sequence ID" value="KAE9263910.1"/>
    <property type="molecule type" value="Genomic_DNA"/>
</dbReference>
<accession>A0A6G0Q114</accession>
<proteinExistence type="predicted"/>